<proteinExistence type="predicted"/>
<accession>A0A183BYS7</accession>
<sequence length="85" mass="9721">MRPPVPPHGDVRRSAVACAQQKFWDRHWFKAPPNQHHIHEETGRPTVSVEERVDVHLKELVPCLAPDHICATDTKQVSHSVFEEA</sequence>
<organism evidence="1 2">
    <name type="scientific">Globodera pallida</name>
    <name type="common">Potato cyst nematode worm</name>
    <name type="synonym">Heterodera pallida</name>
    <dbReference type="NCBI Taxonomy" id="36090"/>
    <lineage>
        <taxon>Eukaryota</taxon>
        <taxon>Metazoa</taxon>
        <taxon>Ecdysozoa</taxon>
        <taxon>Nematoda</taxon>
        <taxon>Chromadorea</taxon>
        <taxon>Rhabditida</taxon>
        <taxon>Tylenchina</taxon>
        <taxon>Tylenchomorpha</taxon>
        <taxon>Tylenchoidea</taxon>
        <taxon>Heteroderidae</taxon>
        <taxon>Heteroderinae</taxon>
        <taxon>Globodera</taxon>
    </lineage>
</organism>
<reference evidence="2" key="3">
    <citation type="submission" date="2016-06" db="UniProtKB">
        <authorList>
            <consortium name="WormBaseParasite"/>
        </authorList>
    </citation>
    <scope>IDENTIFICATION</scope>
</reference>
<reference evidence="1" key="2">
    <citation type="submission" date="2014-05" db="EMBL/GenBank/DDBJ databases">
        <title>The genome and life-stage specific transcriptomes of Globodera pallida elucidate key aspects of plant parasitism by a cyst nematode.</title>
        <authorList>
            <person name="Cotton J.A."/>
            <person name="Lilley C.J."/>
            <person name="Jones L.M."/>
            <person name="Kikuchi T."/>
            <person name="Reid A.J."/>
            <person name="Thorpe P."/>
            <person name="Tsai I.J."/>
            <person name="Beasley H."/>
            <person name="Blok V."/>
            <person name="Cock P.J.A."/>
            <person name="Van den Akker S.E."/>
            <person name="Holroyd N."/>
            <person name="Hunt M."/>
            <person name="Mantelin S."/>
            <person name="Naghra H."/>
            <person name="Pain A."/>
            <person name="Palomares-Rius J.E."/>
            <person name="Zarowiecki M."/>
            <person name="Berriman M."/>
            <person name="Jones J.T."/>
            <person name="Urwin P.E."/>
        </authorList>
    </citation>
    <scope>NUCLEOTIDE SEQUENCE [LARGE SCALE GENOMIC DNA]</scope>
    <source>
        <strain evidence="1">Lindley</strain>
    </source>
</reference>
<reference evidence="1" key="1">
    <citation type="submission" date="2013-12" db="EMBL/GenBank/DDBJ databases">
        <authorList>
            <person name="Aslett M."/>
        </authorList>
    </citation>
    <scope>NUCLEOTIDE SEQUENCE [LARGE SCALE GENOMIC DNA]</scope>
    <source>
        <strain evidence="1">Lindley</strain>
    </source>
</reference>
<evidence type="ECO:0000313" key="1">
    <source>
        <dbReference type="Proteomes" id="UP000050741"/>
    </source>
</evidence>
<protein>
    <submittedName>
        <fullName evidence="2">Uncharacterized protein</fullName>
    </submittedName>
</protein>
<keyword evidence="1" id="KW-1185">Reference proteome</keyword>
<dbReference type="AlphaFoldDB" id="A0A183BYS7"/>
<dbReference type="WBParaSite" id="GPLIN_000576700">
    <property type="protein sequence ID" value="GPLIN_000576700"/>
    <property type="gene ID" value="GPLIN_000576700"/>
</dbReference>
<evidence type="ECO:0000313" key="2">
    <source>
        <dbReference type="WBParaSite" id="GPLIN_000576700"/>
    </source>
</evidence>
<name>A0A183BYS7_GLOPA</name>
<dbReference type="Proteomes" id="UP000050741">
    <property type="component" value="Unassembled WGS sequence"/>
</dbReference>